<name>A0A1Z1LZ46_9CAUD</name>
<reference evidence="2 3" key="1">
    <citation type="submission" date="2017-05" db="EMBL/GenBank/DDBJ databases">
        <title>Environmental T4-family bacteriophages evolve to escape abortive infection via multiple routes in a bacterial host employing #altruistic suicide# through Type III toxin-antitoxin systems.</title>
        <authorList>
            <person name="Chen B."/>
            <person name="Akusobi C."/>
            <person name="Fang X."/>
            <person name="Salmond G.P.C."/>
        </authorList>
    </citation>
    <scope>NUCLEOTIDE SEQUENCE [LARGE SCALE GENOMIC DNA]</scope>
</reference>
<feature type="transmembrane region" description="Helical" evidence="1">
    <location>
        <begin position="20"/>
        <end position="42"/>
    </location>
</feature>
<dbReference type="EMBL" id="MF036692">
    <property type="protein sequence ID" value="ARW58100.1"/>
    <property type="molecule type" value="Genomic_DNA"/>
</dbReference>
<keyword evidence="3" id="KW-1185">Reference proteome</keyword>
<proteinExistence type="predicted"/>
<evidence type="ECO:0000256" key="1">
    <source>
        <dbReference type="SAM" id="Phobius"/>
    </source>
</evidence>
<keyword evidence="1" id="KW-0812">Transmembrane</keyword>
<dbReference type="GeneID" id="65109841"/>
<dbReference type="KEGG" id="vg:65109841"/>
<dbReference type="RefSeq" id="YP_010092278.1">
    <property type="nucleotide sequence ID" value="NC_055728.1"/>
</dbReference>
<dbReference type="Proteomes" id="UP000225074">
    <property type="component" value="Genome"/>
</dbReference>
<keyword evidence="1" id="KW-1133">Transmembrane helix</keyword>
<feature type="transmembrane region" description="Helical" evidence="1">
    <location>
        <begin position="48"/>
        <end position="69"/>
    </location>
</feature>
<organism evidence="2 3">
    <name type="scientific">Serratia phage X20</name>
    <dbReference type="NCBI Taxonomy" id="2006942"/>
    <lineage>
        <taxon>Viruses</taxon>
        <taxon>Duplodnaviria</taxon>
        <taxon>Heunggongvirae</taxon>
        <taxon>Uroviricota</taxon>
        <taxon>Caudoviricetes</taxon>
        <taxon>Pantevenvirales</taxon>
        <taxon>Straboviridae</taxon>
        <taxon>Tevenvirinae</taxon>
        <taxon>Winklervirus</taxon>
        <taxon>Winklervirus xtwenty</taxon>
    </lineage>
</organism>
<protein>
    <submittedName>
        <fullName evidence="2">Uncharacterized protein</fullName>
    </submittedName>
</protein>
<sequence length="109" mass="12317">MIKTIYRGYKRSSYNEEGWIFLLIAVIVASSAISGFGTYFTLFFFSPIYGGALLFLAISAGIVGPVLIISRWLMFVSQYQRGTFDKEPVKEKVISKKDEALDFIRGIRS</sequence>
<accession>A0A1Z1LZ46</accession>
<evidence type="ECO:0000313" key="3">
    <source>
        <dbReference type="Proteomes" id="UP000225074"/>
    </source>
</evidence>
<evidence type="ECO:0000313" key="2">
    <source>
        <dbReference type="EMBL" id="ARW58100.1"/>
    </source>
</evidence>
<keyword evidence="1" id="KW-0472">Membrane</keyword>